<dbReference type="PROSITE" id="PS50235">
    <property type="entry name" value="USP_3"/>
    <property type="match status" value="1"/>
</dbReference>
<feature type="region of interest" description="Disordered" evidence="7">
    <location>
        <begin position="1"/>
        <end position="23"/>
    </location>
</feature>
<keyword evidence="10" id="KW-1185">Reference proteome</keyword>
<protein>
    <recommendedName>
        <fullName evidence="2">ubiquitinyl hydrolase 1</fullName>
        <ecNumber evidence="2">3.4.19.12</ecNumber>
    </recommendedName>
</protein>
<dbReference type="Proteomes" id="UP001365542">
    <property type="component" value="Unassembled WGS sequence"/>
</dbReference>
<dbReference type="Pfam" id="PF13446">
    <property type="entry name" value="RPT"/>
    <property type="match status" value="4"/>
</dbReference>
<dbReference type="InterPro" id="IPR044635">
    <property type="entry name" value="UBP14-like"/>
</dbReference>
<dbReference type="PROSITE" id="PS00972">
    <property type="entry name" value="USP_1"/>
    <property type="match status" value="1"/>
</dbReference>
<dbReference type="PANTHER" id="PTHR43982">
    <property type="entry name" value="UBIQUITIN CARBOXYL-TERMINAL HYDROLASE"/>
    <property type="match status" value="1"/>
</dbReference>
<dbReference type="InterPro" id="IPR028889">
    <property type="entry name" value="USP"/>
</dbReference>
<dbReference type="Pfam" id="PF00443">
    <property type="entry name" value="UCH"/>
    <property type="match status" value="2"/>
</dbReference>
<dbReference type="GO" id="GO:0016579">
    <property type="term" value="P:protein deubiquitination"/>
    <property type="evidence" value="ECO:0007669"/>
    <property type="project" value="InterPro"/>
</dbReference>
<accession>A0AAV9XDX2</accession>
<reference evidence="9 10" key="1">
    <citation type="submission" date="2019-10" db="EMBL/GenBank/DDBJ databases">
        <authorList>
            <person name="Palmer J.M."/>
        </authorList>
    </citation>
    <scope>NUCLEOTIDE SEQUENCE [LARGE SCALE GENOMIC DNA]</scope>
    <source>
        <strain evidence="9 10">TWF694</strain>
    </source>
</reference>
<keyword evidence="3 9" id="KW-0645">Protease</keyword>
<dbReference type="CDD" id="cd02666">
    <property type="entry name" value="Peptidase_C19J"/>
    <property type="match status" value="1"/>
</dbReference>
<keyword evidence="6" id="KW-0788">Thiol protease</keyword>
<dbReference type="Gene3D" id="3.90.70.10">
    <property type="entry name" value="Cysteine proteinases"/>
    <property type="match status" value="2"/>
</dbReference>
<evidence type="ECO:0000256" key="2">
    <source>
        <dbReference type="ARBA" id="ARBA00012759"/>
    </source>
</evidence>
<evidence type="ECO:0000256" key="6">
    <source>
        <dbReference type="ARBA" id="ARBA00022807"/>
    </source>
</evidence>
<dbReference type="PANTHER" id="PTHR43982:SF6">
    <property type="entry name" value="UBIQUITIN CARBOXYL-TERMINAL HYDROLASE 2-RELATED"/>
    <property type="match status" value="1"/>
</dbReference>
<proteinExistence type="predicted"/>
<evidence type="ECO:0000313" key="9">
    <source>
        <dbReference type="EMBL" id="KAK6540305.1"/>
    </source>
</evidence>
<comment type="catalytic activity">
    <reaction evidence="1">
        <text>Thiol-dependent hydrolysis of ester, thioester, amide, peptide and isopeptide bonds formed by the C-terminal Gly of ubiquitin (a 76-residue protein attached to proteins as an intracellular targeting signal).</text>
        <dbReference type="EC" id="3.4.19.12"/>
    </reaction>
</comment>
<feature type="compositionally biased region" description="Basic and acidic residues" evidence="7">
    <location>
        <begin position="867"/>
        <end position="877"/>
    </location>
</feature>
<gene>
    <name evidence="9" type="primary">UBP2</name>
    <name evidence="9" type="ORF">TWF694_009112</name>
</gene>
<dbReference type="InterPro" id="IPR018200">
    <property type="entry name" value="USP_CS"/>
</dbReference>
<dbReference type="EMBL" id="JAVHJO010000005">
    <property type="protein sequence ID" value="KAK6540305.1"/>
    <property type="molecule type" value="Genomic_DNA"/>
</dbReference>
<dbReference type="InterPro" id="IPR025305">
    <property type="entry name" value="UCH_repeat_domain"/>
</dbReference>
<dbReference type="GO" id="GO:0043161">
    <property type="term" value="P:proteasome-mediated ubiquitin-dependent protein catabolic process"/>
    <property type="evidence" value="ECO:0007669"/>
    <property type="project" value="InterPro"/>
</dbReference>
<dbReference type="InterPro" id="IPR001394">
    <property type="entry name" value="Peptidase_C19_UCH"/>
</dbReference>
<evidence type="ECO:0000256" key="4">
    <source>
        <dbReference type="ARBA" id="ARBA00022786"/>
    </source>
</evidence>
<dbReference type="InterPro" id="IPR038765">
    <property type="entry name" value="Papain-like_cys_pep_sf"/>
</dbReference>
<dbReference type="GO" id="GO:0070628">
    <property type="term" value="F:proteasome binding"/>
    <property type="evidence" value="ECO:0007669"/>
    <property type="project" value="TreeGrafter"/>
</dbReference>
<evidence type="ECO:0000256" key="1">
    <source>
        <dbReference type="ARBA" id="ARBA00000707"/>
    </source>
</evidence>
<evidence type="ECO:0000313" key="10">
    <source>
        <dbReference type="Proteomes" id="UP001365542"/>
    </source>
</evidence>
<feature type="region of interest" description="Disordered" evidence="7">
    <location>
        <begin position="837"/>
        <end position="911"/>
    </location>
</feature>
<dbReference type="GO" id="GO:0004843">
    <property type="term" value="F:cysteine-type deubiquitinase activity"/>
    <property type="evidence" value="ECO:0007669"/>
    <property type="project" value="UniProtKB-EC"/>
</dbReference>
<evidence type="ECO:0000256" key="5">
    <source>
        <dbReference type="ARBA" id="ARBA00022801"/>
    </source>
</evidence>
<dbReference type="GO" id="GO:0061136">
    <property type="term" value="P:regulation of proteasomal protein catabolic process"/>
    <property type="evidence" value="ECO:0007669"/>
    <property type="project" value="TreeGrafter"/>
</dbReference>
<feature type="domain" description="USP" evidence="8">
    <location>
        <begin position="628"/>
        <end position="1242"/>
    </location>
</feature>
<evidence type="ECO:0000256" key="7">
    <source>
        <dbReference type="SAM" id="MobiDB-lite"/>
    </source>
</evidence>
<feature type="compositionally biased region" description="Pro residues" evidence="7">
    <location>
        <begin position="881"/>
        <end position="898"/>
    </location>
</feature>
<feature type="region of interest" description="Disordered" evidence="7">
    <location>
        <begin position="783"/>
        <end position="804"/>
    </location>
</feature>
<evidence type="ECO:0000256" key="3">
    <source>
        <dbReference type="ARBA" id="ARBA00022670"/>
    </source>
</evidence>
<evidence type="ECO:0000259" key="8">
    <source>
        <dbReference type="PROSITE" id="PS50235"/>
    </source>
</evidence>
<keyword evidence="4" id="KW-0833">Ubl conjugation pathway</keyword>
<feature type="compositionally biased region" description="Polar residues" evidence="7">
    <location>
        <begin position="1"/>
        <end position="15"/>
    </location>
</feature>
<name>A0AAV9XDX2_9PEZI</name>
<organism evidence="9 10">
    <name type="scientific">Orbilia ellipsospora</name>
    <dbReference type="NCBI Taxonomy" id="2528407"/>
    <lineage>
        <taxon>Eukaryota</taxon>
        <taxon>Fungi</taxon>
        <taxon>Dikarya</taxon>
        <taxon>Ascomycota</taxon>
        <taxon>Pezizomycotina</taxon>
        <taxon>Orbiliomycetes</taxon>
        <taxon>Orbiliales</taxon>
        <taxon>Orbiliaceae</taxon>
        <taxon>Orbilia</taxon>
    </lineage>
</organism>
<keyword evidence="5" id="KW-0378">Hydrolase</keyword>
<sequence>MRVDGPTNSASSMPSKTGPGKSAPRLYTDILTYNPYNNGINVLAEVPPEYRRNSVAAYERSGHNHVFLLKPNQSNRSPFPVEAGARHVVAAVCQVCRKHIEVVVEHDATAEVSSMCPTEVNPLHHFRYDKDRSGPFVSKDVKQEKAGELDVRCFDCTNPGCKTRVTIIFKHRRVTEQFRTLLTDNKVLWNRNQEAMAKYPERFIDPKAPADSNPKPIARAVPTPAMVLKTMRQVISGVTARKERRNIPRFNVRFLTQLGDECLEIMTSLGFTVEGEELIPPILPPENGLLLQDEMAKILDDWDQELMILAALNDIDNTILYPVRADGELKKLLGATNYDTGARRHLIDLTQLEHPMYASLGAQSDFSDRLLCWAYQRQKDSDPIHTAYYFDCLADLAHGRKSEDLQLEVATLRSQGEFTTTDIREAYKNLGVSEGSTDETYIIGSFRSRVSDSPRQEPALRESLSIIGKAIGNQNIVLASQKIVMDVAQACRKLGIEQNAESEYIRAIFEYQVNEYPNESANLWTALRVIAEAKKDHQLITMCDMHDSGVEFMDYEAAMQRLGVNENLSDENLIAIYELNAKELPSQGASLRAALKVIAERRASRALNHYVTTGSKDWLSRGTNDWPVGLENIGNTCYLNSLLQYYFTVKPLRDLVLDFEKHEEGELSDDVLERKRVGGRKVTKHEIEQAKRFAHCLKRLFHDMTTSTGTYVKPEHELAELALNSIRDEPSARKRSITWDEEPEGFIGPRLPPAMMLNQEDSLPFSMDLDDKPVNNRLHVVNNNIDDRSSDGTLVGDGENPPVYEEQGYVVVDGKDPTEKEEPAPLVTQLEKQAEQTILSPKPQDGRLQNLDPMSIDDDDSTVPLLQREDDHMDTNEKPLPVIPPAPERPPPIPPRPNQKPNRKSSNTFSLGRQQDVTECIENVMFQLEAALKPQGHDEDGEQLDIIKSLFYGKTQQTLEFSSPAETRLKEERFQHLIVDVAEPGRDIYDALDSHFDASIVELEGKQARRHLSVTELPAILQIQVQRVQFNRETKQPYKSNAPLTFKDTIYLDRYMASGEDDKALMARREQDWKWKMELEKLQKRRDELTVEVEGLKLPEALDATRMYLEEVNQLLGETEDDELVVVPPSLLVELDHHKDRIVAELRSIDERVKELTNKIAQQFTDMRKYGYRIHSIFFHRGTVNWGHYWIYIYDYESGYYRKYNDGSVSKPVDEREMYKTGAEDKKDFNPPNPYFLVYVREDQTDLMQAVCRNIEEEGAKGYLPSPESQADVIMGEVVKGG</sequence>
<dbReference type="EC" id="3.4.19.12" evidence="2"/>
<comment type="caution">
    <text evidence="9">The sequence shown here is derived from an EMBL/GenBank/DDBJ whole genome shotgun (WGS) entry which is preliminary data.</text>
</comment>
<dbReference type="SUPFAM" id="SSF54001">
    <property type="entry name" value="Cysteine proteinases"/>
    <property type="match status" value="1"/>
</dbReference>